<feature type="region of interest" description="Disordered" evidence="10">
    <location>
        <begin position="345"/>
        <end position="375"/>
    </location>
</feature>
<dbReference type="InterPro" id="IPR009401">
    <property type="entry name" value="Med13_C"/>
</dbReference>
<feature type="region of interest" description="Disordered" evidence="10">
    <location>
        <begin position="493"/>
        <end position="544"/>
    </location>
</feature>
<protein>
    <recommendedName>
        <fullName evidence="3 9">Mediator of RNA polymerase II transcription subunit 13</fullName>
    </recommendedName>
</protein>
<comment type="subunit">
    <text evidence="9">Component of the Mediator complex.</text>
</comment>
<keyword evidence="4 9" id="KW-0678">Repressor</keyword>
<dbReference type="InterPro" id="IPR051139">
    <property type="entry name" value="Mediator_complx_sub13"/>
</dbReference>
<evidence type="ECO:0000256" key="9">
    <source>
        <dbReference type="RuleBase" id="RU364134"/>
    </source>
</evidence>
<gene>
    <name evidence="13" type="ORF">OKIOD_LOCUS6360</name>
</gene>
<evidence type="ECO:0000256" key="3">
    <source>
        <dbReference type="ARBA" id="ARBA00019618"/>
    </source>
</evidence>
<feature type="compositionally biased region" description="Low complexity" evidence="10">
    <location>
        <begin position="725"/>
        <end position="739"/>
    </location>
</feature>
<dbReference type="InterPro" id="IPR041285">
    <property type="entry name" value="MID_MedPIWI"/>
</dbReference>
<dbReference type="PANTHER" id="PTHR48249">
    <property type="entry name" value="MEDIATOR OF RNA POLYMERASE II TRANSCRIPTION SUBUNIT 13"/>
    <property type="match status" value="1"/>
</dbReference>
<evidence type="ECO:0000256" key="4">
    <source>
        <dbReference type="ARBA" id="ARBA00022491"/>
    </source>
</evidence>
<feature type="compositionally biased region" description="Polar residues" evidence="10">
    <location>
        <begin position="519"/>
        <end position="532"/>
    </location>
</feature>
<proteinExistence type="inferred from homology"/>
<dbReference type="PANTHER" id="PTHR48249:SF3">
    <property type="entry name" value="MEDIATOR OF RNA POLYMERASE II TRANSCRIPTION SUBUNIT 13"/>
    <property type="match status" value="1"/>
</dbReference>
<reference evidence="13 14" key="1">
    <citation type="submission" date="2021-04" db="EMBL/GenBank/DDBJ databases">
        <authorList>
            <person name="Bliznina A."/>
        </authorList>
    </citation>
    <scope>NUCLEOTIDE SEQUENCE [LARGE SCALE GENOMIC DNA]</scope>
</reference>
<feature type="region of interest" description="Disordered" evidence="10">
    <location>
        <begin position="699"/>
        <end position="812"/>
    </location>
</feature>
<evidence type="ECO:0000259" key="12">
    <source>
        <dbReference type="Pfam" id="PF18296"/>
    </source>
</evidence>
<feature type="compositionally biased region" description="Basic residues" evidence="10">
    <location>
        <begin position="352"/>
        <end position="367"/>
    </location>
</feature>
<evidence type="ECO:0000256" key="5">
    <source>
        <dbReference type="ARBA" id="ARBA00023015"/>
    </source>
</evidence>
<dbReference type="Pfam" id="PF06333">
    <property type="entry name" value="Med13_C"/>
    <property type="match status" value="1"/>
</dbReference>
<evidence type="ECO:0000259" key="11">
    <source>
        <dbReference type="Pfam" id="PF06333"/>
    </source>
</evidence>
<evidence type="ECO:0000256" key="7">
    <source>
        <dbReference type="ARBA" id="ARBA00023163"/>
    </source>
</evidence>
<evidence type="ECO:0000256" key="10">
    <source>
        <dbReference type="SAM" id="MobiDB-lite"/>
    </source>
</evidence>
<evidence type="ECO:0000256" key="1">
    <source>
        <dbReference type="ARBA" id="ARBA00004123"/>
    </source>
</evidence>
<dbReference type="EMBL" id="OU015569">
    <property type="protein sequence ID" value="CAG5096832.1"/>
    <property type="molecule type" value="Genomic_DNA"/>
</dbReference>
<feature type="region of interest" description="Disordered" evidence="10">
    <location>
        <begin position="559"/>
        <end position="609"/>
    </location>
</feature>
<feature type="compositionally biased region" description="Polar residues" evidence="10">
    <location>
        <begin position="586"/>
        <end position="601"/>
    </location>
</feature>
<evidence type="ECO:0000256" key="6">
    <source>
        <dbReference type="ARBA" id="ARBA00023159"/>
    </source>
</evidence>
<evidence type="ECO:0000256" key="8">
    <source>
        <dbReference type="ARBA" id="ARBA00023242"/>
    </source>
</evidence>
<comment type="function">
    <text evidence="9">Component of the Mediator complex, a coactivator involved in regulated transcription of nearly all RNA polymerase II-dependent genes. Mediator functions as a bridge to convey information from gene-specific regulatory proteins to the basal RNA polymerase II transcription machinery. Mediator is recruited to promoters by direct interactions with regulatory proteins and serves as a scaffold for the assembly of a functional preinitiation complex with RNA polymerase II and the general transcription factors.</text>
</comment>
<feature type="domain" description="Mediator complex subunit Med13 C-terminal" evidence="11">
    <location>
        <begin position="1412"/>
        <end position="1698"/>
    </location>
</feature>
<organism evidence="13 14">
    <name type="scientific">Oikopleura dioica</name>
    <name type="common">Tunicate</name>
    <dbReference type="NCBI Taxonomy" id="34765"/>
    <lineage>
        <taxon>Eukaryota</taxon>
        <taxon>Metazoa</taxon>
        <taxon>Chordata</taxon>
        <taxon>Tunicata</taxon>
        <taxon>Appendicularia</taxon>
        <taxon>Copelata</taxon>
        <taxon>Oikopleuridae</taxon>
        <taxon>Oikopleura</taxon>
    </lineage>
</organism>
<feature type="compositionally biased region" description="Low complexity" evidence="10">
    <location>
        <begin position="390"/>
        <end position="412"/>
    </location>
</feature>
<dbReference type="Pfam" id="PF18296">
    <property type="entry name" value="MID_MedPIWI"/>
    <property type="match status" value="1"/>
</dbReference>
<evidence type="ECO:0000313" key="13">
    <source>
        <dbReference type="EMBL" id="CAG5096832.1"/>
    </source>
</evidence>
<keyword evidence="8 9" id="KW-0539">Nucleus</keyword>
<keyword evidence="14" id="KW-1185">Reference proteome</keyword>
<feature type="domain" description="MID" evidence="12">
    <location>
        <begin position="1133"/>
        <end position="1342"/>
    </location>
</feature>
<sequence>MLPDAHTNVFKLVDLPGIKWTKYSFANTLPCLPGDDAILSAFAKCMREGILCTWRRPMEGGREKETPSSEHKKELWCFWWGDKPALLESFKEKGLENSDEKIFEYSGTNSDGMPYVQRTLLFKALHNSVERKLCAEGWTRMGRWFFRTPEGDNISKSAFSISFFLNGSNVCCSIEPGQAPAVKRLRPSNSSLQSEIHPIEVICAPWGLRGFFSGKFLRKHHHDVSLANDSWSSWLEFYPYAFPATTRDDDEEEPFAVELALGSTVSAFRVVYPARLVFVPQDPEELNLPKLKPEKAKIENVVREVAKSAAIDLFPRPMANGNIPTSVNQSNMVEVVPSFVDRRCRRSEKSSVKRTTRWPKHKSPFHKRNNEGQRRSEFIMDEVVNADSLTAPESNPPTNSTTQSSNSPATPTEVDDVKDVMGDSPSPIYYRPTVPCWNGLKLPVEPNGLTLKSDRCRPKLEVDDIADDDTLYFSTNRSNNEIFPEFKPRKRLKKARISESNDILPAKKAPKETLYEPSPTKTEPNPFDSNGSMMDHHNPISLTNAINNGYSEKRLSVKENDPDENTYELNILTPSPDDRPGLSKSRYYTSKLSHPSPSHVTQRIKKDPSEVSTFLLDSSTMLTPDPDPEPGTKTDEEGVFAAIRLDDESITHSHSNAPNYKPSWKDGSISHKFKQRMKEKELNAQGQEAYRRQIQVHIQQPTSVRPPNTPGAPRTPGISGGPGTPGHAPQTPGQPTTPGYQNPHSVGGPPSVGTYPHTPGSTRLSMNHRSPGVVPPSPASHASHSRDFNAPRTPKTPRTPRSCLTPGKSGPGSVGIRGVASLPEASALLLNLILSDSVLDAHRDRNFIQAPLCSCKSNYLGSDGHLIGMKIKGATNMDEDDICSCGFSAIAMRSSAIGTWGGLFLEDEIKMAGEKIEDDVVLANQRCFLDDSLRTTPEILGKGGNVGVNKPKLNVVAKMLRVIIETTKSRNMTTADANEFPHPYILNYALFWDACNATGDALKNARSAVQQAASDRDNSLHFGHDVSQDVVTRYSLPYQDALQQAPTSEVVRLLGYLRPILQEAIQKPGVEGPLNWSGLVRAGRRTASDETEALPVPQLQSMSSSVHNELFHAAPNSIQFSRELSLAPVGMKKNVYYLVILPNSDVILSKAKRWFQELSSAYTRNNFGTHKPLPLPISHSRKTRKVSDNFIRLVQDTTSFSDRYRKTFTNQVSPILQSLHFKKQYGLDWSKHAAQLDQDRHGPGYDQSRQRAELMNPDHPKNKTLIDGDISQLIVYVFEPSQAKDAEHPKDLLEVRDRENMMRALPEQWKSRTQFKFIPASFLATADTQFLEKISLETFNQCLTPLDKALKPEKSFTGFGPTKDRIEKKAVIYTESNENPSITLREPEPDFSAETESYQQIFDKQAPEKYCLIQQALSKVWEFTKEFADRTFSEGQLRVVVSRIGRLGFGETNEWAKLMQVSARWSNWTQRANKSSLSSHKLSLVSAYLTSIEPDATIRIVQDPKKTYKAISQSKLATLKPEEVQSAHIAVFATTPSARESTGDEKNNANQNDDFGLDLGWTDAMNDDENEDLKGLADEIVGENMGGAAGSEDGENCIELMHQPLSVALWISQALMPIGMPQWFGPLNKNEPTTLRVALHIQAKSSDIQESLHALDKSCTQICLRYIVENLERLSWLSMKPAGRVMSRSALPHHISALAELHRSLILLTSRVGQLNSQLPSSQQL</sequence>
<feature type="compositionally biased region" description="Polar residues" evidence="10">
    <location>
        <begin position="759"/>
        <end position="768"/>
    </location>
</feature>
<feature type="region of interest" description="Disordered" evidence="10">
    <location>
        <begin position="388"/>
        <end position="425"/>
    </location>
</feature>
<keyword evidence="7 9" id="KW-0804">Transcription</keyword>
<dbReference type="Proteomes" id="UP001158576">
    <property type="component" value="Chromosome XSR"/>
</dbReference>
<keyword evidence="5 9" id="KW-0805">Transcription regulation</keyword>
<accession>A0ABN7SAV3</accession>
<keyword evidence="6 9" id="KW-0010">Activator</keyword>
<evidence type="ECO:0000256" key="2">
    <source>
        <dbReference type="ARBA" id="ARBA00009354"/>
    </source>
</evidence>
<comment type="similarity">
    <text evidence="2 9">Belongs to the Mediator complex subunit 13 family.</text>
</comment>
<name>A0ABN7SAV3_OIKDI</name>
<comment type="subcellular location">
    <subcellularLocation>
        <location evidence="1 9">Nucleus</location>
    </subcellularLocation>
</comment>
<evidence type="ECO:0000313" key="14">
    <source>
        <dbReference type="Proteomes" id="UP001158576"/>
    </source>
</evidence>